<keyword evidence="2" id="KW-1185">Reference proteome</keyword>
<accession>A0A2T0FHP2</accession>
<dbReference type="GeneID" id="36515845"/>
<gene>
    <name evidence="1" type="ORF">B9G98_02097</name>
</gene>
<organism evidence="1 2">
    <name type="scientific">Wickerhamiella sorbophila</name>
    <dbReference type="NCBI Taxonomy" id="45607"/>
    <lineage>
        <taxon>Eukaryota</taxon>
        <taxon>Fungi</taxon>
        <taxon>Dikarya</taxon>
        <taxon>Ascomycota</taxon>
        <taxon>Saccharomycotina</taxon>
        <taxon>Dipodascomycetes</taxon>
        <taxon>Dipodascales</taxon>
        <taxon>Trichomonascaceae</taxon>
        <taxon>Wickerhamiella</taxon>
    </lineage>
</organism>
<dbReference type="SUPFAM" id="SSF53067">
    <property type="entry name" value="Actin-like ATPase domain"/>
    <property type="match status" value="1"/>
</dbReference>
<dbReference type="EMBL" id="NDIQ01000021">
    <property type="protein sequence ID" value="PRT54477.1"/>
    <property type="molecule type" value="Genomic_DNA"/>
</dbReference>
<dbReference type="InterPro" id="IPR043129">
    <property type="entry name" value="ATPase_NBD"/>
</dbReference>
<dbReference type="AlphaFoldDB" id="A0A2T0FHP2"/>
<name>A0A2T0FHP2_9ASCO</name>
<dbReference type="Gene3D" id="3.30.420.40">
    <property type="match status" value="1"/>
</dbReference>
<dbReference type="RefSeq" id="XP_024664422.1">
    <property type="nucleotide sequence ID" value="XM_024808654.1"/>
</dbReference>
<sequence length="235" mass="26348">MPTVGLIELCERGLKAGLVGNYRVQVETKHDTDLWDENCGLWDDKKVSMFVSTLHFLCIDTLDQLLVTATKTQIVIIEPPLLPYLIKQWLAQILLEDIRVLSLAFLPLSVCTVVGAGKKHGLVGLELHGQACFVPVYEYRELTPHIGMASINEADVDDDEMPIETLSEKSIRQLTYDIRKSMQIINVDLLAADRAPPNTAFIGGHIIVENSTVRNVLSRKKYLNREQGVYDSLFA</sequence>
<reference evidence="1 2" key="1">
    <citation type="submission" date="2017-04" db="EMBL/GenBank/DDBJ databases">
        <title>Genome sequencing of [Candida] sorbophila.</title>
        <authorList>
            <person name="Ahn J.O."/>
        </authorList>
    </citation>
    <scope>NUCLEOTIDE SEQUENCE [LARGE SCALE GENOMIC DNA]</scope>
    <source>
        <strain evidence="1 2">DS02</strain>
    </source>
</reference>
<dbReference type="Proteomes" id="UP000238350">
    <property type="component" value="Unassembled WGS sequence"/>
</dbReference>
<dbReference type="OrthoDB" id="337660at2759"/>
<evidence type="ECO:0000313" key="2">
    <source>
        <dbReference type="Proteomes" id="UP000238350"/>
    </source>
</evidence>
<comment type="caution">
    <text evidence="1">The sequence shown here is derived from an EMBL/GenBank/DDBJ whole genome shotgun (WGS) entry which is preliminary data.</text>
</comment>
<proteinExistence type="predicted"/>
<protein>
    <submittedName>
        <fullName evidence="1">Uncharacterized protein</fullName>
    </submittedName>
</protein>
<evidence type="ECO:0000313" key="1">
    <source>
        <dbReference type="EMBL" id="PRT54477.1"/>
    </source>
</evidence>